<dbReference type="EMBL" id="UZAD01007411">
    <property type="protein sequence ID" value="VDN88255.1"/>
    <property type="molecule type" value="Genomic_DNA"/>
</dbReference>
<proteinExistence type="predicted"/>
<reference evidence="1 3" key="2">
    <citation type="submission" date="2018-11" db="EMBL/GenBank/DDBJ databases">
        <authorList>
            <consortium name="Pathogen Informatics"/>
        </authorList>
    </citation>
    <scope>NUCLEOTIDE SEQUENCE [LARGE SCALE GENOMIC DNA]</scope>
</reference>
<dbReference type="STRING" id="6280.A0A0N4TFW6"/>
<reference evidence="4 5" key="1">
    <citation type="submission" date="2017-02" db="UniProtKB">
        <authorList>
            <consortium name="WormBaseParasite"/>
        </authorList>
    </citation>
    <scope>IDENTIFICATION</scope>
</reference>
<gene>
    <name evidence="1" type="ORF">BPAG_LOCUS7069</name>
    <name evidence="2" type="ORF">BPAG_LOCUS7080</name>
</gene>
<accession>A0A0N4TFW6</accession>
<dbReference type="AlphaFoldDB" id="A0A0N4TFW6"/>
<sequence>MYEVEQAERYKTFVSKEKATDLIILLEILINVLDKRNRPVNLLTGKPILTESRSQIIVMACNVLLALIRYDFFKLPMLRKK</sequence>
<protein>
    <submittedName>
        <fullName evidence="4 5">Transposase</fullName>
    </submittedName>
</protein>
<dbReference type="Proteomes" id="UP000278627">
    <property type="component" value="Unassembled WGS sequence"/>
</dbReference>
<evidence type="ECO:0000313" key="1">
    <source>
        <dbReference type="EMBL" id="VDN88255.1"/>
    </source>
</evidence>
<keyword evidence="3" id="KW-1185">Reference proteome</keyword>
<name>A0A0N4TFW6_BRUPA</name>
<dbReference type="EMBL" id="UZAD01007448">
    <property type="protein sequence ID" value="VDN88266.1"/>
    <property type="molecule type" value="Genomic_DNA"/>
</dbReference>
<evidence type="ECO:0000313" key="5">
    <source>
        <dbReference type="WBParaSite" id="BPAG_0000711701-mRNA-1"/>
    </source>
</evidence>
<evidence type="ECO:0000313" key="4">
    <source>
        <dbReference type="WBParaSite" id="BPAG_0000710401-mRNA-1"/>
    </source>
</evidence>
<evidence type="ECO:0000313" key="3">
    <source>
        <dbReference type="Proteomes" id="UP000278627"/>
    </source>
</evidence>
<dbReference type="WBParaSite" id="BPAG_0000710401-mRNA-1">
    <property type="protein sequence ID" value="BPAG_0000710401-mRNA-1"/>
    <property type="gene ID" value="BPAG_0000710401"/>
</dbReference>
<evidence type="ECO:0000313" key="2">
    <source>
        <dbReference type="EMBL" id="VDN88266.1"/>
    </source>
</evidence>
<organism evidence="4">
    <name type="scientific">Brugia pahangi</name>
    <name type="common">Filarial nematode worm</name>
    <dbReference type="NCBI Taxonomy" id="6280"/>
    <lineage>
        <taxon>Eukaryota</taxon>
        <taxon>Metazoa</taxon>
        <taxon>Ecdysozoa</taxon>
        <taxon>Nematoda</taxon>
        <taxon>Chromadorea</taxon>
        <taxon>Rhabditida</taxon>
        <taxon>Spirurina</taxon>
        <taxon>Spiruromorpha</taxon>
        <taxon>Filarioidea</taxon>
        <taxon>Onchocercidae</taxon>
        <taxon>Brugia</taxon>
    </lineage>
</organism>
<dbReference type="WBParaSite" id="BPAG_0000711701-mRNA-1">
    <property type="protein sequence ID" value="BPAG_0000711701-mRNA-1"/>
    <property type="gene ID" value="BPAG_0000711701"/>
</dbReference>